<gene>
    <name evidence="1" type="ORF">SNAT2548_LOCUS25557</name>
</gene>
<proteinExistence type="predicted"/>
<accession>A0A812S3E2</accession>
<reference evidence="1" key="1">
    <citation type="submission" date="2021-02" db="EMBL/GenBank/DDBJ databases">
        <authorList>
            <person name="Dougan E. K."/>
            <person name="Rhodes N."/>
            <person name="Thang M."/>
            <person name="Chan C."/>
        </authorList>
    </citation>
    <scope>NUCLEOTIDE SEQUENCE</scope>
</reference>
<name>A0A812S3E2_9DINO</name>
<evidence type="ECO:0000313" key="1">
    <source>
        <dbReference type="EMBL" id="CAE7460461.1"/>
    </source>
</evidence>
<sequence>MARLAEVLGTFLYIPPEHLALSRGGEPLAAEAKAPPGASLVVRAEPHRLPAARGLRCNVREQLEAWCTAPPHWAQRPPLEDLLQLQTRGGIRHPKP</sequence>
<keyword evidence="2" id="KW-1185">Reference proteome</keyword>
<evidence type="ECO:0000313" key="2">
    <source>
        <dbReference type="Proteomes" id="UP000604046"/>
    </source>
</evidence>
<protein>
    <submittedName>
        <fullName evidence="1">Uncharacterized protein</fullName>
    </submittedName>
</protein>
<dbReference type="EMBL" id="CAJNDS010002400">
    <property type="protein sequence ID" value="CAE7460461.1"/>
    <property type="molecule type" value="Genomic_DNA"/>
</dbReference>
<organism evidence="1 2">
    <name type="scientific">Symbiodinium natans</name>
    <dbReference type="NCBI Taxonomy" id="878477"/>
    <lineage>
        <taxon>Eukaryota</taxon>
        <taxon>Sar</taxon>
        <taxon>Alveolata</taxon>
        <taxon>Dinophyceae</taxon>
        <taxon>Suessiales</taxon>
        <taxon>Symbiodiniaceae</taxon>
        <taxon>Symbiodinium</taxon>
    </lineage>
</organism>
<dbReference type="AlphaFoldDB" id="A0A812S3E2"/>
<dbReference type="Proteomes" id="UP000604046">
    <property type="component" value="Unassembled WGS sequence"/>
</dbReference>
<comment type="caution">
    <text evidence="1">The sequence shown here is derived from an EMBL/GenBank/DDBJ whole genome shotgun (WGS) entry which is preliminary data.</text>
</comment>